<proteinExistence type="predicted"/>
<organism evidence="2 3">
    <name type="scientific">Prevotella heparinolytica</name>
    <dbReference type="NCBI Taxonomy" id="28113"/>
    <lineage>
        <taxon>Bacteria</taxon>
        <taxon>Pseudomonadati</taxon>
        <taxon>Bacteroidota</taxon>
        <taxon>Bacteroidia</taxon>
        <taxon>Bacteroidales</taxon>
        <taxon>Bacteroidaceae</taxon>
        <taxon>Bacteroides</taxon>
    </lineage>
</organism>
<dbReference type="InterPro" id="IPR023614">
    <property type="entry name" value="Porin_dom_sf"/>
</dbReference>
<feature type="signal peptide" evidence="1">
    <location>
        <begin position="1"/>
        <end position="23"/>
    </location>
</feature>
<feature type="chain" id="PRO_5019480725" evidence="1">
    <location>
        <begin position="24"/>
        <end position="345"/>
    </location>
</feature>
<dbReference type="AlphaFoldDB" id="A0A449HZH9"/>
<protein>
    <submittedName>
        <fullName evidence="2">Phosphate-selective porin O and P</fullName>
    </submittedName>
</protein>
<accession>A0A449HZH9</accession>
<dbReference type="Gene3D" id="2.40.160.10">
    <property type="entry name" value="Porin"/>
    <property type="match status" value="1"/>
</dbReference>
<keyword evidence="1" id="KW-0732">Signal</keyword>
<reference evidence="2 3" key="1">
    <citation type="submission" date="2019-02" db="EMBL/GenBank/DDBJ databases">
        <authorList>
            <consortium name="Pathogen Informatics"/>
        </authorList>
    </citation>
    <scope>NUCLEOTIDE SEQUENCE [LARGE SCALE GENOMIC DNA]</scope>
    <source>
        <strain evidence="2 3">3012STDY7078512</strain>
    </source>
</reference>
<evidence type="ECO:0000256" key="1">
    <source>
        <dbReference type="SAM" id="SignalP"/>
    </source>
</evidence>
<name>A0A449HZH9_9BACE</name>
<sequence>MFTCIRRYLLSFSIIFYTLFATAQEVNVNKTVNTLKERITLSGYIQVGYNYGNKNERTEHSFDLKRAILFANGKITDKWSAFFMYSFGNTGKILEAYTEYHFLPQLNVRLGQFKTPYSIENPLSPCIVELINCNAQAVAYLAGINGSDPLFGITTGRDMGLLIYGDLFDKFVNYNLAVMNGQGINLKDKNNQKDIVGSLMLHPLNWLSIGGSFIKGKGCAVAASPDVPDIKVSESYTRNRWAIGAVVNAKPISLRTEYLAGKDGKVKSDGYYATASIHVLPQFDIVVSYDYFNKNKVIDSKQTNYMTGIQWWFYPKCRLQVQYTYCNPHKGENYNLLQTQVQVRF</sequence>
<dbReference type="SUPFAM" id="SSF56935">
    <property type="entry name" value="Porins"/>
    <property type="match status" value="1"/>
</dbReference>
<dbReference type="InterPro" id="IPR010870">
    <property type="entry name" value="Porin_O/P"/>
</dbReference>
<dbReference type="Pfam" id="PF07396">
    <property type="entry name" value="Porin_O_P"/>
    <property type="match status" value="1"/>
</dbReference>
<dbReference type="Proteomes" id="UP000396835">
    <property type="component" value="Unassembled WGS sequence"/>
</dbReference>
<evidence type="ECO:0000313" key="3">
    <source>
        <dbReference type="Proteomes" id="UP000396835"/>
    </source>
</evidence>
<gene>
    <name evidence="2" type="ORF">NCTC7812_00120</name>
</gene>
<evidence type="ECO:0000313" key="2">
    <source>
        <dbReference type="EMBL" id="VFB12633.1"/>
    </source>
</evidence>
<dbReference type="EMBL" id="CAACYH010000002">
    <property type="protein sequence ID" value="VFB12633.1"/>
    <property type="molecule type" value="Genomic_DNA"/>
</dbReference>
<dbReference type="OrthoDB" id="9807854at2"/>